<dbReference type="Pfam" id="PF14372">
    <property type="entry name" value="hAT-like_RNase-H"/>
    <property type="match status" value="1"/>
</dbReference>
<evidence type="ECO:0000256" key="11">
    <source>
        <dbReference type="SAM" id="MobiDB-lite"/>
    </source>
</evidence>
<feature type="domain" description="BED-type" evidence="12">
    <location>
        <begin position="261"/>
        <end position="309"/>
    </location>
</feature>
<dbReference type="CDD" id="cd09272">
    <property type="entry name" value="RNase_HI_RT_Ty1"/>
    <property type="match status" value="1"/>
</dbReference>
<feature type="region of interest" description="Disordered" evidence="11">
    <location>
        <begin position="232"/>
        <end position="272"/>
    </location>
</feature>
<dbReference type="PANTHER" id="PTHR46481:SF8">
    <property type="entry name" value="ZINC FINGER BED DOMAIN-CONTAINING PROTEIN RICESLEEPER 1-LIKE"/>
    <property type="match status" value="1"/>
</dbReference>
<evidence type="ECO:0000256" key="2">
    <source>
        <dbReference type="ARBA" id="ARBA00011738"/>
    </source>
</evidence>
<dbReference type="GO" id="GO:0046983">
    <property type="term" value="F:protein dimerization activity"/>
    <property type="evidence" value="ECO:0007669"/>
    <property type="project" value="InterPro"/>
</dbReference>
<evidence type="ECO:0000256" key="5">
    <source>
        <dbReference type="ARBA" id="ARBA00022833"/>
    </source>
</evidence>
<dbReference type="SUPFAM" id="SSF53098">
    <property type="entry name" value="Ribonuclease H-like"/>
    <property type="match status" value="1"/>
</dbReference>
<dbReference type="InterPro" id="IPR008906">
    <property type="entry name" value="HATC_C_dom"/>
</dbReference>
<dbReference type="Pfam" id="PF02892">
    <property type="entry name" value="zf-BED"/>
    <property type="match status" value="1"/>
</dbReference>
<comment type="subcellular location">
    <subcellularLocation>
        <location evidence="1">Nucleus</location>
    </subcellularLocation>
</comment>
<evidence type="ECO:0000259" key="12">
    <source>
        <dbReference type="PROSITE" id="PS50808"/>
    </source>
</evidence>
<feature type="non-terminal residue" evidence="13">
    <location>
        <position position="1"/>
    </location>
</feature>
<dbReference type="InterPro" id="IPR003656">
    <property type="entry name" value="Znf_BED"/>
</dbReference>
<keyword evidence="4 10" id="KW-0863">Zinc-finger</keyword>
<evidence type="ECO:0000256" key="10">
    <source>
        <dbReference type="PROSITE-ProRule" id="PRU00027"/>
    </source>
</evidence>
<dbReference type="InterPro" id="IPR025525">
    <property type="entry name" value="hAT-like_transposase_RNase-H"/>
</dbReference>
<evidence type="ECO:0000256" key="1">
    <source>
        <dbReference type="ARBA" id="ARBA00004123"/>
    </source>
</evidence>
<evidence type="ECO:0000313" key="13">
    <source>
        <dbReference type="EMBL" id="KAJ9553289.1"/>
    </source>
</evidence>
<comment type="caution">
    <text evidence="13">The sequence shown here is derived from an EMBL/GenBank/DDBJ whole genome shotgun (WGS) entry which is preliminary data.</text>
</comment>
<dbReference type="PANTHER" id="PTHR46481">
    <property type="entry name" value="ZINC FINGER BED DOMAIN-CONTAINING PROTEIN 4"/>
    <property type="match status" value="1"/>
</dbReference>
<evidence type="ECO:0000256" key="4">
    <source>
        <dbReference type="ARBA" id="ARBA00022771"/>
    </source>
</evidence>
<dbReference type="GO" id="GO:0008270">
    <property type="term" value="F:zinc ion binding"/>
    <property type="evidence" value="ECO:0007669"/>
    <property type="project" value="UniProtKB-KW"/>
</dbReference>
<keyword evidence="9" id="KW-0539">Nucleus</keyword>
<dbReference type="Proteomes" id="UP001172457">
    <property type="component" value="Chromosome 4"/>
</dbReference>
<keyword evidence="6" id="KW-0805">Transcription regulation</keyword>
<protein>
    <recommendedName>
        <fullName evidence="12">BED-type domain-containing protein</fullName>
    </recommendedName>
</protein>
<evidence type="ECO:0000313" key="14">
    <source>
        <dbReference type="Proteomes" id="UP001172457"/>
    </source>
</evidence>
<dbReference type="EMBL" id="JARYMX010000004">
    <property type="protein sequence ID" value="KAJ9553289.1"/>
    <property type="molecule type" value="Genomic_DNA"/>
</dbReference>
<dbReference type="SMART" id="SM00614">
    <property type="entry name" value="ZnF_BED"/>
    <property type="match status" value="1"/>
</dbReference>
<evidence type="ECO:0000256" key="6">
    <source>
        <dbReference type="ARBA" id="ARBA00023015"/>
    </source>
</evidence>
<feature type="compositionally biased region" description="Basic and acidic residues" evidence="11">
    <location>
        <begin position="253"/>
        <end position="272"/>
    </location>
</feature>
<feature type="compositionally biased region" description="Polar residues" evidence="11">
    <location>
        <begin position="232"/>
        <end position="252"/>
    </location>
</feature>
<dbReference type="InterPro" id="IPR052035">
    <property type="entry name" value="ZnF_BED_domain_contain"/>
</dbReference>
<evidence type="ECO:0000256" key="8">
    <source>
        <dbReference type="ARBA" id="ARBA00023163"/>
    </source>
</evidence>
<name>A0AA38T2Q6_9ASTR</name>
<dbReference type="PROSITE" id="PS50808">
    <property type="entry name" value="ZF_BED"/>
    <property type="match status" value="1"/>
</dbReference>
<keyword evidence="14" id="KW-1185">Reference proteome</keyword>
<dbReference type="GO" id="GO:0005634">
    <property type="term" value="C:nucleus"/>
    <property type="evidence" value="ECO:0007669"/>
    <property type="project" value="UniProtKB-SubCell"/>
</dbReference>
<organism evidence="13 14">
    <name type="scientific">Centaurea solstitialis</name>
    <name type="common">yellow star-thistle</name>
    <dbReference type="NCBI Taxonomy" id="347529"/>
    <lineage>
        <taxon>Eukaryota</taxon>
        <taxon>Viridiplantae</taxon>
        <taxon>Streptophyta</taxon>
        <taxon>Embryophyta</taxon>
        <taxon>Tracheophyta</taxon>
        <taxon>Spermatophyta</taxon>
        <taxon>Magnoliopsida</taxon>
        <taxon>eudicotyledons</taxon>
        <taxon>Gunneridae</taxon>
        <taxon>Pentapetalae</taxon>
        <taxon>asterids</taxon>
        <taxon>campanulids</taxon>
        <taxon>Asterales</taxon>
        <taxon>Asteraceae</taxon>
        <taxon>Carduoideae</taxon>
        <taxon>Cardueae</taxon>
        <taxon>Centaureinae</taxon>
        <taxon>Centaurea</taxon>
    </lineage>
</organism>
<comment type="subunit">
    <text evidence="2">Homodimer.</text>
</comment>
<dbReference type="GO" id="GO:0003677">
    <property type="term" value="F:DNA binding"/>
    <property type="evidence" value="ECO:0007669"/>
    <property type="project" value="UniProtKB-KW"/>
</dbReference>
<evidence type="ECO:0000256" key="9">
    <source>
        <dbReference type="ARBA" id="ARBA00023242"/>
    </source>
</evidence>
<dbReference type="AlphaFoldDB" id="A0AA38T2Q6"/>
<keyword evidence="8" id="KW-0804">Transcription</keyword>
<evidence type="ECO:0000256" key="3">
    <source>
        <dbReference type="ARBA" id="ARBA00022723"/>
    </source>
</evidence>
<dbReference type="InterPro" id="IPR012337">
    <property type="entry name" value="RNaseH-like_sf"/>
</dbReference>
<accession>A0AA38T2Q6</accession>
<proteinExistence type="predicted"/>
<keyword evidence="7" id="KW-0238">DNA-binding</keyword>
<dbReference type="Pfam" id="PF05699">
    <property type="entry name" value="Dimer_Tnp_hAT"/>
    <property type="match status" value="1"/>
</dbReference>
<sequence>MVTPGICPHCGEHFTGDVLFDHTMSCPRKVPRDWIVVTSSDEASTSSSTPKLILEPAQVASSDASTSASVLDLLQFLNPEYFAFRPLVSSWQASTSATIPDVVQSPASLATTETSTDLVSSYAPVASTETSADLVSSSATASEGLFPFTSNAATSISHLHRRRSQPAVSHFHCRLSPPPATPVVDHLQTLSIEAFRPSPIIHAARHRPYRNISMTPPTINHSVHYLRLTTNEVSSNPTLESANVTDPESTQMTKEKRKDKREKPDMWDHFTRDPNDETYSACDYCTQSKNGTTSLRNHLARCKKYPYNMDKKQKLLIFQSQSSVQDSGDSNSTFTTWKFDQSMCRKYLARMIILDEKPFMTVEQEGFHDFVNMLQPQFQIPSRITVARDCFDIYTAEKESLKKYFRKTKQRVCLTTDLWSSRQNLTVSGHSGEILGKYIENSLIDWGIDKVLTVTVDNTSSNHLAVRYLKRRLNTWKNSVLDSEHLHMRCCAHILSLVVKEGLKEVDDSIYRIRSAVKYTRSSPARLQRFRECVEKVKVATKGLVCLDVETRWNLTYLMLESAIKFEMAFDMLEEQDNKYKSKLLSSKGVPIEEDWTYTKSLLPFLRGFYNSILRIFGSLYVTSNMYFHEVFGLGAMIRKKMQDEDESLRKMAEKMKKKYHKYWSNMENINIYLFIGPILDPRHKLGPTLLRELHSPIQIATVVYCDNVIAVYMSSNPHVEIDIHFVRDKVANGQIRVLHVPSQFQYADIFTKGLPSALFFDFRSSLSVRSPPAQTAGAKREILNSDNDDPAAFLNNQYKRQLEESSGFTGAKTEKDRYLDEQCEPLHSKFEILAWWKKNKARFPVMAAMARDILAISASTVASKSAFSTEGRVLNAFRSPLTPRLVEALICSQNLLRSKGFPINIEEKLEELEALEADLKDLPEALSSIAVD</sequence>
<keyword evidence="5" id="KW-0862">Zinc</keyword>
<evidence type="ECO:0000256" key="7">
    <source>
        <dbReference type="ARBA" id="ARBA00023125"/>
    </source>
</evidence>
<dbReference type="SUPFAM" id="SSF140996">
    <property type="entry name" value="Hermes dimerisation domain"/>
    <property type="match status" value="1"/>
</dbReference>
<gene>
    <name evidence="13" type="ORF">OSB04_017334</name>
</gene>
<reference evidence="13" key="1">
    <citation type="submission" date="2023-03" db="EMBL/GenBank/DDBJ databases">
        <title>Chromosome-scale reference genome and RAD-based genetic map of yellow starthistle (Centaurea solstitialis) reveal putative structural variation and QTLs associated with invader traits.</title>
        <authorList>
            <person name="Reatini B."/>
            <person name="Cang F.A."/>
            <person name="Jiang Q."/>
            <person name="Mckibben M.T.W."/>
            <person name="Barker M.S."/>
            <person name="Rieseberg L.H."/>
            <person name="Dlugosch K.M."/>
        </authorList>
    </citation>
    <scope>NUCLEOTIDE SEQUENCE</scope>
    <source>
        <strain evidence="13">CAN-66</strain>
        <tissue evidence="13">Leaf</tissue>
    </source>
</reference>
<keyword evidence="3" id="KW-0479">Metal-binding</keyword>